<gene>
    <name evidence="2" type="ORF">B0H63DRAFT_485920</name>
</gene>
<comment type="caution">
    <text evidence="2">The sequence shown here is derived from an EMBL/GenBank/DDBJ whole genome shotgun (WGS) entry which is preliminary data.</text>
</comment>
<dbReference type="Proteomes" id="UP001285441">
    <property type="component" value="Unassembled WGS sequence"/>
</dbReference>
<feature type="transmembrane region" description="Helical" evidence="1">
    <location>
        <begin position="55"/>
        <end position="75"/>
    </location>
</feature>
<proteinExistence type="predicted"/>
<reference evidence="2" key="2">
    <citation type="submission" date="2023-06" db="EMBL/GenBank/DDBJ databases">
        <authorList>
            <consortium name="Lawrence Berkeley National Laboratory"/>
            <person name="Haridas S."/>
            <person name="Hensen N."/>
            <person name="Bonometti L."/>
            <person name="Westerberg I."/>
            <person name="Brannstrom I.O."/>
            <person name="Guillou S."/>
            <person name="Cros-Aarteil S."/>
            <person name="Calhoun S."/>
            <person name="Kuo A."/>
            <person name="Mondo S."/>
            <person name="Pangilinan J."/>
            <person name="Riley R."/>
            <person name="LaButti K."/>
            <person name="Andreopoulos B."/>
            <person name="Lipzen A."/>
            <person name="Chen C."/>
            <person name="Yanf M."/>
            <person name="Daum C."/>
            <person name="Ng V."/>
            <person name="Clum A."/>
            <person name="Steindorff A."/>
            <person name="Ohm R."/>
            <person name="Martin F."/>
            <person name="Silar P."/>
            <person name="Natvig D."/>
            <person name="Lalanne C."/>
            <person name="Gautier V."/>
            <person name="Ament-velasquez S.L."/>
            <person name="Kruys A."/>
            <person name="Hutchinson M.I."/>
            <person name="Powell A.J."/>
            <person name="Barry K."/>
            <person name="Miller A.N."/>
            <person name="Grigoriev I.V."/>
            <person name="Debuchy R."/>
            <person name="Gladieux P."/>
            <person name="Thoren M.H."/>
            <person name="Johannesson H."/>
        </authorList>
    </citation>
    <scope>NUCLEOTIDE SEQUENCE</scope>
    <source>
        <strain evidence="2">CBS 232.78</strain>
    </source>
</reference>
<protein>
    <submittedName>
        <fullName evidence="2">Uncharacterized protein</fullName>
    </submittedName>
</protein>
<organism evidence="2 3">
    <name type="scientific">Podospora didyma</name>
    <dbReference type="NCBI Taxonomy" id="330526"/>
    <lineage>
        <taxon>Eukaryota</taxon>
        <taxon>Fungi</taxon>
        <taxon>Dikarya</taxon>
        <taxon>Ascomycota</taxon>
        <taxon>Pezizomycotina</taxon>
        <taxon>Sordariomycetes</taxon>
        <taxon>Sordariomycetidae</taxon>
        <taxon>Sordariales</taxon>
        <taxon>Podosporaceae</taxon>
        <taxon>Podospora</taxon>
    </lineage>
</organism>
<reference evidence="2" key="1">
    <citation type="journal article" date="2023" name="Mol. Phylogenet. Evol.">
        <title>Genome-scale phylogeny and comparative genomics of the fungal order Sordariales.</title>
        <authorList>
            <person name="Hensen N."/>
            <person name="Bonometti L."/>
            <person name="Westerberg I."/>
            <person name="Brannstrom I.O."/>
            <person name="Guillou S."/>
            <person name="Cros-Aarteil S."/>
            <person name="Calhoun S."/>
            <person name="Haridas S."/>
            <person name="Kuo A."/>
            <person name="Mondo S."/>
            <person name="Pangilinan J."/>
            <person name="Riley R."/>
            <person name="LaButti K."/>
            <person name="Andreopoulos B."/>
            <person name="Lipzen A."/>
            <person name="Chen C."/>
            <person name="Yan M."/>
            <person name="Daum C."/>
            <person name="Ng V."/>
            <person name="Clum A."/>
            <person name="Steindorff A."/>
            <person name="Ohm R.A."/>
            <person name="Martin F."/>
            <person name="Silar P."/>
            <person name="Natvig D.O."/>
            <person name="Lalanne C."/>
            <person name="Gautier V."/>
            <person name="Ament-Velasquez S.L."/>
            <person name="Kruys A."/>
            <person name="Hutchinson M.I."/>
            <person name="Powell A.J."/>
            <person name="Barry K."/>
            <person name="Miller A.N."/>
            <person name="Grigoriev I.V."/>
            <person name="Debuchy R."/>
            <person name="Gladieux P."/>
            <person name="Hiltunen Thoren M."/>
            <person name="Johannesson H."/>
        </authorList>
    </citation>
    <scope>NUCLEOTIDE SEQUENCE</scope>
    <source>
        <strain evidence="2">CBS 232.78</strain>
    </source>
</reference>
<evidence type="ECO:0000313" key="2">
    <source>
        <dbReference type="EMBL" id="KAK3370006.1"/>
    </source>
</evidence>
<dbReference type="AlphaFoldDB" id="A0AAE0K5W5"/>
<dbReference type="EMBL" id="JAULSW010000009">
    <property type="protein sequence ID" value="KAK3370006.1"/>
    <property type="molecule type" value="Genomic_DNA"/>
</dbReference>
<evidence type="ECO:0000313" key="3">
    <source>
        <dbReference type="Proteomes" id="UP001285441"/>
    </source>
</evidence>
<evidence type="ECO:0000256" key="1">
    <source>
        <dbReference type="SAM" id="Phobius"/>
    </source>
</evidence>
<keyword evidence="1" id="KW-1133">Transmembrane helix</keyword>
<keyword evidence="1" id="KW-0812">Transmembrane</keyword>
<name>A0AAE0K5W5_9PEZI</name>
<sequence length="92" mass="10253">MGRRALTRKLCEFRRRVKFSCLAAGLDSIIAHCRPIVRMIFFVSPGANLTNKTHTIIVTICYPGLTVCLVGSSAFRQVRYTLASGGVLFIQY</sequence>
<keyword evidence="1" id="KW-0472">Membrane</keyword>
<accession>A0AAE0K5W5</accession>
<keyword evidence="3" id="KW-1185">Reference proteome</keyword>